<gene>
    <name evidence="5" type="primary">ureA</name>
    <name evidence="7" type="ORF">DDE74_32175</name>
</gene>
<dbReference type="PANTHER" id="PTHR33569:SF1">
    <property type="entry name" value="UREASE"/>
    <property type="match status" value="1"/>
</dbReference>
<accession>A0A3Q9KDS2</accession>
<comment type="subcellular location">
    <subcellularLocation>
        <location evidence="5">Cytoplasm</location>
    </subcellularLocation>
</comment>
<comment type="similarity">
    <text evidence="5">Belongs to the urease gamma subunit family.</text>
</comment>
<dbReference type="PANTHER" id="PTHR33569">
    <property type="entry name" value="UREASE"/>
    <property type="match status" value="1"/>
</dbReference>
<dbReference type="PIRSF" id="PIRSF001225">
    <property type="entry name" value="Urease_gammabeta"/>
    <property type="match status" value="1"/>
</dbReference>
<organism evidence="7 8">
    <name type="scientific">Streptomyces lydicus</name>
    <dbReference type="NCBI Taxonomy" id="47763"/>
    <lineage>
        <taxon>Bacteria</taxon>
        <taxon>Bacillati</taxon>
        <taxon>Actinomycetota</taxon>
        <taxon>Actinomycetes</taxon>
        <taxon>Kitasatosporales</taxon>
        <taxon>Streptomycetaceae</taxon>
        <taxon>Streptomyces</taxon>
    </lineage>
</organism>
<dbReference type="GO" id="GO:0016151">
    <property type="term" value="F:nickel cation binding"/>
    <property type="evidence" value="ECO:0007669"/>
    <property type="project" value="InterPro"/>
</dbReference>
<evidence type="ECO:0000256" key="2">
    <source>
        <dbReference type="ARBA" id="ARBA00022490"/>
    </source>
</evidence>
<dbReference type="GO" id="GO:0009039">
    <property type="term" value="F:urease activity"/>
    <property type="evidence" value="ECO:0007669"/>
    <property type="project" value="UniProtKB-UniRule"/>
</dbReference>
<dbReference type="InterPro" id="IPR008223">
    <property type="entry name" value="Urease_gamma-beta_su"/>
</dbReference>
<keyword evidence="2 5" id="KW-0963">Cytoplasm</keyword>
<dbReference type="InterPro" id="IPR036463">
    <property type="entry name" value="Urease_gamma_sf"/>
</dbReference>
<dbReference type="HAMAP" id="MF_00739">
    <property type="entry name" value="Urease_gamma"/>
    <property type="match status" value="1"/>
</dbReference>
<name>A0A3Q9KDS2_9ACTN</name>
<evidence type="ECO:0000256" key="3">
    <source>
        <dbReference type="ARBA" id="ARBA00022801"/>
    </source>
</evidence>
<dbReference type="NCBIfam" id="TIGR00192">
    <property type="entry name" value="urease_beta"/>
    <property type="match status" value="1"/>
</dbReference>
<dbReference type="NCBIfam" id="TIGR00193">
    <property type="entry name" value="urease_gam"/>
    <property type="match status" value="1"/>
</dbReference>
<dbReference type="NCBIfam" id="NF009671">
    <property type="entry name" value="PRK13192.1"/>
    <property type="match status" value="1"/>
</dbReference>
<dbReference type="AlphaFoldDB" id="A0A3Q9KDS2"/>
<evidence type="ECO:0000313" key="8">
    <source>
        <dbReference type="Proteomes" id="UP000275579"/>
    </source>
</evidence>
<dbReference type="EC" id="3.5.1.5" evidence="5"/>
<dbReference type="GO" id="GO:0043419">
    <property type="term" value="P:urea catabolic process"/>
    <property type="evidence" value="ECO:0007669"/>
    <property type="project" value="UniProtKB-UniRule"/>
</dbReference>
<dbReference type="InterPro" id="IPR002026">
    <property type="entry name" value="Urease_gamma/gamma-beta_su"/>
</dbReference>
<dbReference type="CDD" id="cd00390">
    <property type="entry name" value="Urease_gamma"/>
    <property type="match status" value="1"/>
</dbReference>
<evidence type="ECO:0000256" key="4">
    <source>
        <dbReference type="ARBA" id="ARBA00047778"/>
    </source>
</evidence>
<dbReference type="Gene3D" id="3.30.280.10">
    <property type="entry name" value="Urease, gamma-like subunit"/>
    <property type="match status" value="1"/>
</dbReference>
<dbReference type="Gene3D" id="2.10.150.10">
    <property type="entry name" value="Urease, beta subunit"/>
    <property type="match status" value="1"/>
</dbReference>
<sequence length="262" mass="29086">MADGRSQHAGPRTEVLGRGERRDVAVHLTPHEQERLMIHLAADVAEKRRARGVRLNYPETMALLIVHVLEGARDGRTVADLMSSGRKVLAREEVMEGVPEMIENVQVEATFPDGTKLVTIHSPFPEVGKDEEPNISPGKVDFSQRKGDEEVAFNDGARQLDRITKLTVENPTDRPVQIGSHYHFAEANDGLKFPRKMAWGKRLNIPAGSSVRFEPGITEEVELVPIEGERVVHGLRGKIKGLPEKINGSLDNTKGSFDKERV</sequence>
<keyword evidence="3 5" id="KW-0378">Hydrolase</keyword>
<dbReference type="Pfam" id="PF00699">
    <property type="entry name" value="Urease_beta"/>
    <property type="match status" value="1"/>
</dbReference>
<dbReference type="EMBL" id="CP029042">
    <property type="protein sequence ID" value="AZS74966.1"/>
    <property type="molecule type" value="Genomic_DNA"/>
</dbReference>
<dbReference type="Proteomes" id="UP000275579">
    <property type="component" value="Chromosome"/>
</dbReference>
<dbReference type="SUPFAM" id="SSF51278">
    <property type="entry name" value="Urease, beta-subunit"/>
    <property type="match status" value="1"/>
</dbReference>
<dbReference type="SUPFAM" id="SSF54111">
    <property type="entry name" value="Urease, gamma-subunit"/>
    <property type="match status" value="1"/>
</dbReference>
<dbReference type="NCBIfam" id="NF009712">
    <property type="entry name" value="PRK13241.1"/>
    <property type="match status" value="1"/>
</dbReference>
<dbReference type="CDD" id="cd00407">
    <property type="entry name" value="Urease_beta"/>
    <property type="match status" value="1"/>
</dbReference>
<comment type="catalytic activity">
    <reaction evidence="4 5">
        <text>urea + 2 H2O + H(+) = hydrogencarbonate + 2 NH4(+)</text>
        <dbReference type="Rhea" id="RHEA:20557"/>
        <dbReference type="ChEBI" id="CHEBI:15377"/>
        <dbReference type="ChEBI" id="CHEBI:15378"/>
        <dbReference type="ChEBI" id="CHEBI:16199"/>
        <dbReference type="ChEBI" id="CHEBI:17544"/>
        <dbReference type="ChEBI" id="CHEBI:28938"/>
        <dbReference type="EC" id="3.5.1.5"/>
    </reaction>
</comment>
<dbReference type="InterPro" id="IPR002019">
    <property type="entry name" value="Urease_beta-like"/>
</dbReference>
<dbReference type="InterPro" id="IPR036461">
    <property type="entry name" value="Urease_betasu_sf"/>
</dbReference>
<comment type="subunit">
    <text evidence="5">Heterotrimer of UreA (gamma), UreB (beta) and UreC (alpha) subunits. Three heterotrimers associate to form the active enzyme.</text>
</comment>
<dbReference type="InterPro" id="IPR050069">
    <property type="entry name" value="Urease_subunit"/>
</dbReference>
<evidence type="ECO:0000256" key="1">
    <source>
        <dbReference type="ARBA" id="ARBA00004897"/>
    </source>
</evidence>
<dbReference type="InterPro" id="IPR012010">
    <property type="entry name" value="Urease_gamma"/>
</dbReference>
<proteinExistence type="inferred from homology"/>
<evidence type="ECO:0000256" key="6">
    <source>
        <dbReference type="SAM" id="MobiDB-lite"/>
    </source>
</evidence>
<evidence type="ECO:0000256" key="5">
    <source>
        <dbReference type="HAMAP-Rule" id="MF_00739"/>
    </source>
</evidence>
<dbReference type="GO" id="GO:0035550">
    <property type="term" value="C:urease complex"/>
    <property type="evidence" value="ECO:0007669"/>
    <property type="project" value="InterPro"/>
</dbReference>
<feature type="region of interest" description="Disordered" evidence="6">
    <location>
        <begin position="1"/>
        <end position="21"/>
    </location>
</feature>
<protein>
    <recommendedName>
        <fullName evidence="5">Urease subunit gamma</fullName>
        <ecNumber evidence="5">3.5.1.5</ecNumber>
    </recommendedName>
    <alternativeName>
        <fullName evidence="5">Urea amidohydrolase subunit gamma</fullName>
    </alternativeName>
</protein>
<reference evidence="7 8" key="1">
    <citation type="submission" date="2018-04" db="EMBL/GenBank/DDBJ databases">
        <title>Complete genome sequences of Streptomyces lydicus strain WYEC and characterization of antagonistic properties of biological control agents.</title>
        <authorList>
            <person name="Mariita R.M."/>
            <person name="Sello J.K."/>
        </authorList>
    </citation>
    <scope>NUCLEOTIDE SEQUENCE [LARGE SCALE GENOMIC DNA]</scope>
    <source>
        <strain evidence="7 8">WYEC 108</strain>
    </source>
</reference>
<dbReference type="Pfam" id="PF00547">
    <property type="entry name" value="Urease_gamma"/>
    <property type="match status" value="1"/>
</dbReference>
<dbReference type="UniPathway" id="UPA00258">
    <property type="reaction ID" value="UER00370"/>
</dbReference>
<comment type="pathway">
    <text evidence="1 5">Nitrogen metabolism; urea degradation; CO(2) and NH(3) from urea (urease route): step 1/1.</text>
</comment>
<evidence type="ECO:0000313" key="7">
    <source>
        <dbReference type="EMBL" id="AZS74966.1"/>
    </source>
</evidence>